<keyword evidence="7" id="KW-0663">Pyridoxal phosphate</keyword>
<dbReference type="GO" id="GO:0003941">
    <property type="term" value="F:L-serine ammonia-lyase activity"/>
    <property type="evidence" value="ECO:0007669"/>
    <property type="project" value="UniProtKB-ARBA"/>
</dbReference>
<dbReference type="EC" id="5.1.1.18" evidence="10"/>
<dbReference type="Proteomes" id="UP001633002">
    <property type="component" value="Unassembled WGS sequence"/>
</dbReference>
<protein>
    <recommendedName>
        <fullName evidence="11">Serine racemase</fullName>
        <ecNumber evidence="9">4.3.1.18</ecNumber>
        <ecNumber evidence="10">5.1.1.18</ecNumber>
    </recommendedName>
    <alternativeName>
        <fullName evidence="12">D-serine dehydratase</fullName>
    </alternativeName>
</protein>
<evidence type="ECO:0000256" key="1">
    <source>
        <dbReference type="ARBA" id="ARBA00001913"/>
    </source>
</evidence>
<accession>A0ABD3HE86</accession>
<gene>
    <name evidence="14" type="ORF">R1sor_016161</name>
</gene>
<comment type="cofactor">
    <cofactor evidence="2">
        <name>pyridoxal 5'-phosphate</name>
        <dbReference type="ChEBI" id="CHEBI:597326"/>
    </cofactor>
</comment>
<comment type="caution">
    <text evidence="14">The sequence shown here is derived from an EMBL/GenBank/DDBJ whole genome shotgun (WGS) entry which is preliminary data.</text>
</comment>
<name>A0ABD3HE86_9MARC</name>
<comment type="cofactor">
    <cofactor evidence="1">
        <name>Ca(2+)</name>
        <dbReference type="ChEBI" id="CHEBI:29108"/>
    </cofactor>
</comment>
<evidence type="ECO:0000256" key="2">
    <source>
        <dbReference type="ARBA" id="ARBA00001933"/>
    </source>
</evidence>
<evidence type="ECO:0000256" key="7">
    <source>
        <dbReference type="ARBA" id="ARBA00022898"/>
    </source>
</evidence>
<evidence type="ECO:0000313" key="14">
    <source>
        <dbReference type="EMBL" id="KAL3689852.1"/>
    </source>
</evidence>
<comment type="similarity">
    <text evidence="5">Belongs to the serine/threonine dehydratase family.</text>
</comment>
<dbReference type="GO" id="GO:0030378">
    <property type="term" value="F:serine racemase activity"/>
    <property type="evidence" value="ECO:0007669"/>
    <property type="project" value="UniProtKB-EC"/>
</dbReference>
<feature type="domain" description="Tryptophan synthase beta chain-like PALP" evidence="13">
    <location>
        <begin position="34"/>
        <end position="310"/>
    </location>
</feature>
<dbReference type="PANTHER" id="PTHR43050:SF1">
    <property type="entry name" value="SERINE RACEMASE"/>
    <property type="match status" value="1"/>
</dbReference>
<dbReference type="GO" id="GO:0070178">
    <property type="term" value="P:D-serine metabolic process"/>
    <property type="evidence" value="ECO:0007669"/>
    <property type="project" value="UniProtKB-ARBA"/>
</dbReference>
<evidence type="ECO:0000256" key="9">
    <source>
        <dbReference type="ARBA" id="ARBA00066349"/>
    </source>
</evidence>
<evidence type="ECO:0000259" key="13">
    <source>
        <dbReference type="Pfam" id="PF00291"/>
    </source>
</evidence>
<evidence type="ECO:0000256" key="12">
    <source>
        <dbReference type="ARBA" id="ARBA00081761"/>
    </source>
</evidence>
<dbReference type="GO" id="GO:0008721">
    <property type="term" value="F:D-serine ammonia-lyase activity"/>
    <property type="evidence" value="ECO:0007669"/>
    <property type="project" value="UniProtKB-EC"/>
</dbReference>
<comment type="cofactor">
    <cofactor evidence="4">
        <name>Mg(2+)</name>
        <dbReference type="ChEBI" id="CHEBI:18420"/>
    </cofactor>
</comment>
<evidence type="ECO:0000256" key="6">
    <source>
        <dbReference type="ARBA" id="ARBA00022842"/>
    </source>
</evidence>
<evidence type="ECO:0000256" key="5">
    <source>
        <dbReference type="ARBA" id="ARBA00010869"/>
    </source>
</evidence>
<evidence type="ECO:0000256" key="11">
    <source>
        <dbReference type="ARBA" id="ARBA00070760"/>
    </source>
</evidence>
<dbReference type="PANTHER" id="PTHR43050">
    <property type="entry name" value="SERINE / THREONINE RACEMASE FAMILY MEMBER"/>
    <property type="match status" value="1"/>
</dbReference>
<dbReference type="Pfam" id="PF00291">
    <property type="entry name" value="PALP"/>
    <property type="match status" value="1"/>
</dbReference>
<evidence type="ECO:0000256" key="10">
    <source>
        <dbReference type="ARBA" id="ARBA00066592"/>
    </source>
</evidence>
<dbReference type="InterPro" id="IPR000634">
    <property type="entry name" value="Ser/Thr_deHydtase_PyrdxlP-BS"/>
</dbReference>
<evidence type="ECO:0000256" key="3">
    <source>
        <dbReference type="ARBA" id="ARBA00001936"/>
    </source>
</evidence>
<dbReference type="CDD" id="cd01562">
    <property type="entry name" value="Thr-dehyd"/>
    <property type="match status" value="1"/>
</dbReference>
<comment type="cofactor">
    <cofactor evidence="3">
        <name>Mn(2+)</name>
        <dbReference type="ChEBI" id="CHEBI:29035"/>
    </cofactor>
</comment>
<evidence type="ECO:0000256" key="8">
    <source>
        <dbReference type="ARBA" id="ARBA00023239"/>
    </source>
</evidence>
<keyword evidence="6" id="KW-0460">Magnesium</keyword>
<dbReference type="InterPro" id="IPR001926">
    <property type="entry name" value="TrpB-like_PALP"/>
</dbReference>
<proteinExistence type="inferred from homology"/>
<dbReference type="SUPFAM" id="SSF53686">
    <property type="entry name" value="Tryptophan synthase beta subunit-like PLP-dependent enzymes"/>
    <property type="match status" value="1"/>
</dbReference>
<dbReference type="EMBL" id="JBJQOH010000004">
    <property type="protein sequence ID" value="KAL3689852.1"/>
    <property type="molecule type" value="Genomic_DNA"/>
</dbReference>
<dbReference type="Gene3D" id="3.40.50.1100">
    <property type="match status" value="2"/>
</dbReference>
<evidence type="ECO:0000313" key="15">
    <source>
        <dbReference type="Proteomes" id="UP001633002"/>
    </source>
</evidence>
<dbReference type="EC" id="4.3.1.18" evidence="9"/>
<dbReference type="PROSITE" id="PS00165">
    <property type="entry name" value="DEHYDRATASE_SER_THR"/>
    <property type="match status" value="1"/>
</dbReference>
<dbReference type="InterPro" id="IPR036052">
    <property type="entry name" value="TrpB-like_PALP_sf"/>
</dbReference>
<dbReference type="GO" id="GO:0006563">
    <property type="term" value="P:L-serine metabolic process"/>
    <property type="evidence" value="ECO:0007669"/>
    <property type="project" value="UniProtKB-ARBA"/>
</dbReference>
<reference evidence="14 15" key="1">
    <citation type="submission" date="2024-09" db="EMBL/GenBank/DDBJ databases">
        <title>Chromosome-scale assembly of Riccia sorocarpa.</title>
        <authorList>
            <person name="Paukszto L."/>
        </authorList>
    </citation>
    <scope>NUCLEOTIDE SEQUENCE [LARGE SCALE GENOMIC DNA]</scope>
    <source>
        <strain evidence="14">LP-2024</strain>
        <tissue evidence="14">Aerial parts of the thallus</tissue>
    </source>
</reference>
<dbReference type="AlphaFoldDB" id="A0ABD3HE86"/>
<evidence type="ECO:0000256" key="4">
    <source>
        <dbReference type="ARBA" id="ARBA00001946"/>
    </source>
</evidence>
<organism evidence="14 15">
    <name type="scientific">Riccia sorocarpa</name>
    <dbReference type="NCBI Taxonomy" id="122646"/>
    <lineage>
        <taxon>Eukaryota</taxon>
        <taxon>Viridiplantae</taxon>
        <taxon>Streptophyta</taxon>
        <taxon>Embryophyta</taxon>
        <taxon>Marchantiophyta</taxon>
        <taxon>Marchantiopsida</taxon>
        <taxon>Marchantiidae</taxon>
        <taxon>Marchantiales</taxon>
        <taxon>Ricciaceae</taxon>
        <taxon>Riccia</taxon>
    </lineage>
</organism>
<dbReference type="FunFam" id="3.40.50.1100:FF:000007">
    <property type="entry name" value="L-threonine dehydratase catabolic TdcB"/>
    <property type="match status" value="1"/>
</dbReference>
<sequence>MEALTDDTSALRLDQGKYAASLASILEARARIQPYAHVTPVLTCASIDAEAGRNLHFKCENFQKGGAFKFRGACNAVFSLPEETAKRGVVTHSSGNHAAAVALAAQIRGIPAHIVVPKNAPSCKIANVERYGGNIVTCEPTMESREQTAKKVQDETGSVLILPFNDGRVMSGQGTVAVEFLEQVPSLDAIFVPISGGGLTSGIALAAKALKPSIKIFAAEPMGADDAAQSKAAGKIVTLPEVNTIADGLRAFLGDLTWPVVRDLVEDVITVSESEIVTAMRMCYERLKIVVEPSAVVGLAAVLSQRFQEGPHHLNCNSIGIILSGGNIDLDALWTSINQSIR</sequence>
<keyword evidence="15" id="KW-1185">Reference proteome</keyword>
<keyword evidence="8" id="KW-0456">Lyase</keyword>